<dbReference type="InterPro" id="IPR029479">
    <property type="entry name" value="Nitroreductase"/>
</dbReference>
<dbReference type="InterPro" id="IPR000415">
    <property type="entry name" value="Nitroreductase-like"/>
</dbReference>
<dbReference type="CDD" id="cd02142">
    <property type="entry name" value="McbC_SagB-like_oxidoreductase"/>
    <property type="match status" value="1"/>
</dbReference>
<keyword evidence="4" id="KW-1185">Reference proteome</keyword>
<dbReference type="InterPro" id="IPR020051">
    <property type="entry name" value="SagB-type_dehydrogenase"/>
</dbReference>
<feature type="compositionally biased region" description="Polar residues" evidence="1">
    <location>
        <begin position="401"/>
        <end position="415"/>
    </location>
</feature>
<dbReference type="NCBIfam" id="TIGR03605">
    <property type="entry name" value="antibiot_sagB"/>
    <property type="match status" value="1"/>
</dbReference>
<name>A0AAU0BDN9_9XANT</name>
<dbReference type="Gene3D" id="3.40.109.10">
    <property type="entry name" value="NADH Oxidase"/>
    <property type="match status" value="1"/>
</dbReference>
<accession>A0AAU0BDN9</accession>
<evidence type="ECO:0000313" key="3">
    <source>
        <dbReference type="EMBL" id="WOB51067.1"/>
    </source>
</evidence>
<reference evidence="3 4" key="1">
    <citation type="submission" date="2022-08" db="EMBL/GenBank/DDBJ databases">
        <title>Whole genome sequencing-based tracing of a 2022 introduction and outbreak of Xanthomonas hortorum pv. pelargonii.</title>
        <authorList>
            <person name="Iruegas-Bocardo F."/>
            <person name="Weisberg A.K."/>
            <person name="Riutta E.R."/>
            <person name="Kilday K."/>
            <person name="Bonkowski J.C."/>
            <person name="Creswell T."/>
            <person name="Daughtrey M.L."/>
            <person name="Rane K."/>
            <person name="Grunwald N.J."/>
            <person name="Chang J.H."/>
            <person name="Putnam M.L."/>
        </authorList>
    </citation>
    <scope>NUCLEOTIDE SEQUENCE [LARGE SCALE GENOMIC DNA]</scope>
    <source>
        <strain evidence="3 4">22-323</strain>
    </source>
</reference>
<proteinExistence type="predicted"/>
<gene>
    <name evidence="3" type="ORF">NYR97_06735</name>
</gene>
<dbReference type="NCBIfam" id="TIGR04511">
    <property type="entry name" value="SagB_rel_DH_2"/>
    <property type="match status" value="1"/>
</dbReference>
<dbReference type="RefSeq" id="WP_316697207.1">
    <property type="nucleotide sequence ID" value="NZ_CP103836.1"/>
</dbReference>
<evidence type="ECO:0000256" key="1">
    <source>
        <dbReference type="SAM" id="MobiDB-lite"/>
    </source>
</evidence>
<sequence>MQIRRCATLFFELRNDAVFDLAHLLAGGDGLRRRARWLALAPHLDAEVDVGTAEREWLSELSPTRWRSIDQMQPPPAWLDGLIERGLVISDQPEHAAHRHNDERVQQQRWWPLAALWHRFARWKGEDSVATMEAQGLTTAEGMVERLGAPPAEVVSRGEGGAEARIALPRATPGTFDQLLARRVTCRNFDTRRPLSSELLAQMLERSVMASARIEVGHDTAFLKKPVPSGGSLHPTETYLLVQRVEGMASGLYHYRPLDHALHPLPSPAQPLAEFARKAVSGQHWFADAPVLLILAPRFLRSFWKYRNHAKAYRAMILDVGHIAQTLYLSATDLGLGAFVTSAINEVDIEHALGLDGLQDGPLAICGFGWRAEEMKNTELDPAGAVWSISLDREASGGSGNSSEQASGLETSIVR</sequence>
<evidence type="ECO:0000313" key="4">
    <source>
        <dbReference type="Proteomes" id="UP001302716"/>
    </source>
</evidence>
<dbReference type="PANTHER" id="PTHR43745">
    <property type="entry name" value="NITROREDUCTASE MJ1384-RELATED"/>
    <property type="match status" value="1"/>
</dbReference>
<dbReference type="InterPro" id="IPR052544">
    <property type="entry name" value="Bacteriocin_Proc_Enz"/>
</dbReference>
<organism evidence="3 4">
    <name type="scientific">Xanthomonas hydrangeae</name>
    <dbReference type="NCBI Taxonomy" id="2775159"/>
    <lineage>
        <taxon>Bacteria</taxon>
        <taxon>Pseudomonadati</taxon>
        <taxon>Pseudomonadota</taxon>
        <taxon>Gammaproteobacteria</taxon>
        <taxon>Lysobacterales</taxon>
        <taxon>Lysobacteraceae</taxon>
        <taxon>Xanthomonas</taxon>
    </lineage>
</organism>
<dbReference type="SUPFAM" id="SSF55469">
    <property type="entry name" value="FMN-dependent nitroreductase-like"/>
    <property type="match status" value="1"/>
</dbReference>
<dbReference type="Proteomes" id="UP001302716">
    <property type="component" value="Chromosome"/>
</dbReference>
<evidence type="ECO:0000259" key="2">
    <source>
        <dbReference type="Pfam" id="PF00881"/>
    </source>
</evidence>
<dbReference type="Pfam" id="PF00881">
    <property type="entry name" value="Nitroreductase"/>
    <property type="match status" value="1"/>
</dbReference>
<dbReference type="EMBL" id="CP103836">
    <property type="protein sequence ID" value="WOB51067.1"/>
    <property type="molecule type" value="Genomic_DNA"/>
</dbReference>
<dbReference type="GO" id="GO:0016491">
    <property type="term" value="F:oxidoreductase activity"/>
    <property type="evidence" value="ECO:0007669"/>
    <property type="project" value="InterPro"/>
</dbReference>
<dbReference type="InterPro" id="IPR030965">
    <property type="entry name" value="SagB-rel_DH_2"/>
</dbReference>
<dbReference type="AlphaFoldDB" id="A0AAU0BDN9"/>
<protein>
    <submittedName>
        <fullName evidence="3">Peptide maturation dehydrogenase</fullName>
    </submittedName>
</protein>
<dbReference type="PANTHER" id="PTHR43745:SF2">
    <property type="entry name" value="NITROREDUCTASE MJ1384-RELATED"/>
    <property type="match status" value="1"/>
</dbReference>
<feature type="domain" description="Nitroreductase" evidence="2">
    <location>
        <begin position="181"/>
        <end position="370"/>
    </location>
</feature>
<feature type="region of interest" description="Disordered" evidence="1">
    <location>
        <begin position="394"/>
        <end position="415"/>
    </location>
</feature>